<evidence type="ECO:0000256" key="1">
    <source>
        <dbReference type="SAM" id="SignalP"/>
    </source>
</evidence>
<dbReference type="Proteomes" id="UP001632037">
    <property type="component" value="Unassembled WGS sequence"/>
</dbReference>
<reference evidence="2 3" key="1">
    <citation type="submission" date="2024-09" db="EMBL/GenBank/DDBJ databases">
        <title>Genome sequencing and assembly of Phytophthora oleae, isolate VK10A, causative agent of rot of olive drupes.</title>
        <authorList>
            <person name="Conti Taguali S."/>
            <person name="Riolo M."/>
            <person name="La Spada F."/>
            <person name="Cacciola S.O."/>
            <person name="Dionisio G."/>
        </authorList>
    </citation>
    <scope>NUCLEOTIDE SEQUENCE [LARGE SCALE GENOMIC DNA]</scope>
    <source>
        <strain evidence="2 3">VK10A</strain>
    </source>
</reference>
<evidence type="ECO:0000313" key="3">
    <source>
        <dbReference type="Proteomes" id="UP001632037"/>
    </source>
</evidence>
<protein>
    <submittedName>
        <fullName evidence="2">Uncharacterized protein</fullName>
    </submittedName>
</protein>
<gene>
    <name evidence="2" type="ORF">V7S43_002453</name>
</gene>
<comment type="caution">
    <text evidence="2">The sequence shown here is derived from an EMBL/GenBank/DDBJ whole genome shotgun (WGS) entry which is preliminary data.</text>
</comment>
<keyword evidence="1" id="KW-0732">Signal</keyword>
<dbReference type="AlphaFoldDB" id="A0ABD3G1X3"/>
<sequence>MTSLVTVLSVTTLAVLGCLSAQVEAHGYMFLPLAEFEGFATSAWVVQIELQFDADWQSVKDDTELIALYVEKAKAAGYENNIRKLLDSDTKLYGADCGFTNPKADPKDPPTDGTATFSRGIAHHVARAYVCFKVIIF</sequence>
<organism evidence="2 3">
    <name type="scientific">Phytophthora oleae</name>
    <dbReference type="NCBI Taxonomy" id="2107226"/>
    <lineage>
        <taxon>Eukaryota</taxon>
        <taxon>Sar</taxon>
        <taxon>Stramenopiles</taxon>
        <taxon>Oomycota</taxon>
        <taxon>Peronosporomycetes</taxon>
        <taxon>Peronosporales</taxon>
        <taxon>Peronosporaceae</taxon>
        <taxon>Phytophthora</taxon>
    </lineage>
</organism>
<feature type="chain" id="PRO_5044825766" evidence="1">
    <location>
        <begin position="26"/>
        <end position="137"/>
    </location>
</feature>
<feature type="signal peptide" evidence="1">
    <location>
        <begin position="1"/>
        <end position="25"/>
    </location>
</feature>
<name>A0ABD3G1X3_9STRA</name>
<accession>A0ABD3G1X3</accession>
<proteinExistence type="predicted"/>
<keyword evidence="3" id="KW-1185">Reference proteome</keyword>
<evidence type="ECO:0000313" key="2">
    <source>
        <dbReference type="EMBL" id="KAL3673158.1"/>
    </source>
</evidence>
<dbReference type="EMBL" id="JBIMZQ010000003">
    <property type="protein sequence ID" value="KAL3673158.1"/>
    <property type="molecule type" value="Genomic_DNA"/>
</dbReference>